<name>A0ABQ7G750_DUNSA</name>
<comment type="caution">
    <text evidence="1">The sequence shown here is derived from an EMBL/GenBank/DDBJ whole genome shotgun (WGS) entry which is preliminary data.</text>
</comment>
<gene>
    <name evidence="1" type="ORF">DUNSADRAFT_14560</name>
</gene>
<accession>A0ABQ7G750</accession>
<proteinExistence type="predicted"/>
<protein>
    <recommendedName>
        <fullName evidence="3">Encoded protein</fullName>
    </recommendedName>
</protein>
<sequence>MGCSLLVSCSCTPESHRSLNERLRHMNESAERVDADPRLQFLLVWSFTIYSWDGNPQSSTNKLFANNSWHGLKESKACVWSSSLLTRRMRNPMNFMQTIAMCT</sequence>
<reference evidence="1" key="1">
    <citation type="submission" date="2017-08" db="EMBL/GenBank/DDBJ databases">
        <authorList>
            <person name="Polle J.E."/>
            <person name="Barry K."/>
            <person name="Cushman J."/>
            <person name="Schmutz J."/>
            <person name="Tran D."/>
            <person name="Hathwaick L.T."/>
            <person name="Yim W.C."/>
            <person name="Jenkins J."/>
            <person name="Mckie-Krisberg Z.M."/>
            <person name="Prochnik S."/>
            <person name="Lindquist E."/>
            <person name="Dockter R.B."/>
            <person name="Adam C."/>
            <person name="Molina H."/>
            <person name="Bunkerborg J."/>
            <person name="Jin E."/>
            <person name="Buchheim M."/>
            <person name="Magnuson J."/>
        </authorList>
    </citation>
    <scope>NUCLEOTIDE SEQUENCE</scope>
    <source>
        <strain evidence="1">CCAP 19/18</strain>
    </source>
</reference>
<dbReference type="EMBL" id="MU070042">
    <property type="protein sequence ID" value="KAF5830442.1"/>
    <property type="molecule type" value="Genomic_DNA"/>
</dbReference>
<evidence type="ECO:0000313" key="1">
    <source>
        <dbReference type="EMBL" id="KAF5830442.1"/>
    </source>
</evidence>
<evidence type="ECO:0008006" key="3">
    <source>
        <dbReference type="Google" id="ProtNLM"/>
    </source>
</evidence>
<dbReference type="Proteomes" id="UP000815325">
    <property type="component" value="Unassembled WGS sequence"/>
</dbReference>
<organism evidence="1 2">
    <name type="scientific">Dunaliella salina</name>
    <name type="common">Green alga</name>
    <name type="synonym">Protococcus salinus</name>
    <dbReference type="NCBI Taxonomy" id="3046"/>
    <lineage>
        <taxon>Eukaryota</taxon>
        <taxon>Viridiplantae</taxon>
        <taxon>Chlorophyta</taxon>
        <taxon>core chlorophytes</taxon>
        <taxon>Chlorophyceae</taxon>
        <taxon>CS clade</taxon>
        <taxon>Chlamydomonadales</taxon>
        <taxon>Dunaliellaceae</taxon>
        <taxon>Dunaliella</taxon>
    </lineage>
</organism>
<evidence type="ECO:0000313" key="2">
    <source>
        <dbReference type="Proteomes" id="UP000815325"/>
    </source>
</evidence>
<keyword evidence="2" id="KW-1185">Reference proteome</keyword>